<organism evidence="1 2">
    <name type="scientific">Gordonia pseudamarae</name>
    <dbReference type="NCBI Taxonomy" id="2831662"/>
    <lineage>
        <taxon>Bacteria</taxon>
        <taxon>Bacillati</taxon>
        <taxon>Actinomycetota</taxon>
        <taxon>Actinomycetes</taxon>
        <taxon>Mycobacteriales</taxon>
        <taxon>Gordoniaceae</taxon>
        <taxon>Gordonia</taxon>
    </lineage>
</organism>
<accession>A0ABX6IN03</accession>
<dbReference type="Proteomes" id="UP001059836">
    <property type="component" value="Chromosome"/>
</dbReference>
<gene>
    <name evidence="1" type="ORF">GII31_22295</name>
</gene>
<proteinExistence type="predicted"/>
<protein>
    <recommendedName>
        <fullName evidence="3">N-acetyltransferase domain-containing protein</fullName>
    </recommendedName>
</protein>
<evidence type="ECO:0008006" key="3">
    <source>
        <dbReference type="Google" id="ProtNLM"/>
    </source>
</evidence>
<evidence type="ECO:0000313" key="2">
    <source>
        <dbReference type="Proteomes" id="UP001059836"/>
    </source>
</evidence>
<dbReference type="EMBL" id="CP045809">
    <property type="protein sequence ID" value="QHN37219.1"/>
    <property type="molecule type" value="Genomic_DNA"/>
</dbReference>
<evidence type="ECO:0000313" key="1">
    <source>
        <dbReference type="EMBL" id="QHN37219.1"/>
    </source>
</evidence>
<keyword evidence="2" id="KW-1185">Reference proteome</keyword>
<sequence length="347" mass="37134">MAVTVTNLDLEAFERLPKHARQCVFWEVEPATPASSDIGDTAQIILELDIEIGTDTTAFGPELFDPGLFDTAPFDDLFPISPDAIDGFRSEFDKEAWISGLLLEWGTCGQLAIESTTGHVVGTAFYAPPGRVPRSYHFPTAPVSADAVLLTAIRMEPGFEDSAPGLLDAVITDLIRRGVRAIEAFGIVQPGDTSRLAEDLSGRSAAASLLAHRPAAATIPPDITEWTDETIAEVAREILQTPGPNDGSGNRPTDPALSGTGDYCPECIIDAGFLKDSGFDVIASHPRFPRLRLELDEGLGWKAEVESALEKLVMKAAIDLSMRQGAAVGAGMGCVRQSRKRAITETT</sequence>
<reference evidence="1" key="1">
    <citation type="journal article" date="2021" name="Nat. Microbiol.">
        <title>Cocultivation of an ultrasmall environmental parasitic bacterium with lytic ability against bacteria associated with wastewater foams.</title>
        <authorList>
            <person name="Batinovic S."/>
            <person name="Rose J.J.A."/>
            <person name="Ratcliffe J."/>
            <person name="Seviour R.J."/>
            <person name="Petrovski S."/>
        </authorList>
    </citation>
    <scope>NUCLEOTIDE SEQUENCE</scope>
    <source>
        <strain evidence="1">CON9</strain>
    </source>
</reference>
<dbReference type="RefSeq" id="WP_213245631.1">
    <property type="nucleotide sequence ID" value="NZ_CP045806.1"/>
</dbReference>
<name>A0ABX6IN03_9ACTN</name>